<keyword evidence="2" id="KW-1185">Reference proteome</keyword>
<organism evidence="1 2">
    <name type="scientific">Escovopsis weberi</name>
    <dbReference type="NCBI Taxonomy" id="150374"/>
    <lineage>
        <taxon>Eukaryota</taxon>
        <taxon>Fungi</taxon>
        <taxon>Dikarya</taxon>
        <taxon>Ascomycota</taxon>
        <taxon>Pezizomycotina</taxon>
        <taxon>Sordariomycetes</taxon>
        <taxon>Hypocreomycetidae</taxon>
        <taxon>Hypocreales</taxon>
        <taxon>Hypocreaceae</taxon>
        <taxon>Escovopsis</taxon>
    </lineage>
</organism>
<gene>
    <name evidence="1" type="ORF">ESCO_005868</name>
</gene>
<comment type="caution">
    <text evidence="1">The sequence shown here is derived from an EMBL/GenBank/DDBJ whole genome shotgun (WGS) entry which is preliminary data.</text>
</comment>
<evidence type="ECO:0000313" key="2">
    <source>
        <dbReference type="Proteomes" id="UP000053831"/>
    </source>
</evidence>
<reference evidence="1 2" key="1">
    <citation type="submission" date="2015-07" db="EMBL/GenBank/DDBJ databases">
        <title>The genome of the fungus Escovopsis weberi, a specialized disease agent of ant agriculture.</title>
        <authorList>
            <person name="de Man T.J."/>
            <person name="Stajich J.E."/>
            <person name="Kubicek C.P."/>
            <person name="Chenthamara K."/>
            <person name="Atanasova L."/>
            <person name="Druzhinina I.S."/>
            <person name="Birnbaum S."/>
            <person name="Barribeau S.M."/>
            <person name="Teiling C."/>
            <person name="Suen G."/>
            <person name="Currie C."/>
            <person name="Gerardo N.M."/>
        </authorList>
    </citation>
    <scope>NUCLEOTIDE SEQUENCE [LARGE SCALE GENOMIC DNA]</scope>
</reference>
<dbReference type="AlphaFoldDB" id="A0A0M8MZV0"/>
<sequence length="241" mass="27054">MDAASFTLFPLLPPEIRLEIWHIVLAHDWSFTKSSTTAMLGRVCRTAGAANNREARAAMLRVFEPSHLGPHAVVRLDDPDWAHRQLSFIQETCVSLRSLLVVCDRNVMVEHDRRGNAAAADKRQDDGDGARDKWLDWSDGFGLFHASPSEVDITQITRDVEGEGDVHTASRARALAKSWPGPWHQALAEPQKAFVSIHRRGGKAAKVLALVKRVLSTMPSSLRLYLRMRHELPRFEEPQTP</sequence>
<accession>A0A0M8MZV0</accession>
<protein>
    <submittedName>
        <fullName evidence="1">Uncharacterized protein</fullName>
    </submittedName>
</protein>
<proteinExistence type="predicted"/>
<evidence type="ECO:0000313" key="1">
    <source>
        <dbReference type="EMBL" id="KOS17050.1"/>
    </source>
</evidence>
<name>A0A0M8MZV0_ESCWE</name>
<dbReference type="EMBL" id="LGSR01000028">
    <property type="protein sequence ID" value="KOS17050.1"/>
    <property type="molecule type" value="Genomic_DNA"/>
</dbReference>
<dbReference type="OrthoDB" id="3546385at2759"/>
<dbReference type="Proteomes" id="UP000053831">
    <property type="component" value="Unassembled WGS sequence"/>
</dbReference>